<feature type="compositionally biased region" description="Polar residues" evidence="1">
    <location>
        <begin position="27"/>
        <end position="40"/>
    </location>
</feature>
<dbReference type="EMBL" id="JADIKE010000038">
    <property type="protein sequence ID" value="MBM7126831.1"/>
    <property type="molecule type" value="Genomic_DNA"/>
</dbReference>
<comment type="caution">
    <text evidence="2">The sequence shown here is derived from an EMBL/GenBank/DDBJ whole genome shotgun (WGS) entry which is preliminary data.</text>
</comment>
<feature type="compositionally biased region" description="Low complexity" evidence="1">
    <location>
        <begin position="1"/>
        <end position="18"/>
    </location>
</feature>
<name>A0ABS2K6K7_9GAMM</name>
<accession>A0ABS2K6K7</accession>
<feature type="region of interest" description="Disordered" evidence="1">
    <location>
        <begin position="1"/>
        <end position="237"/>
    </location>
</feature>
<evidence type="ECO:0000313" key="3">
    <source>
        <dbReference type="Proteomes" id="UP001430149"/>
    </source>
</evidence>
<gene>
    <name evidence="2" type="ORF">ISP19_15745</name>
</gene>
<evidence type="ECO:0000313" key="2">
    <source>
        <dbReference type="EMBL" id="MBM7126831.1"/>
    </source>
</evidence>
<reference evidence="2" key="1">
    <citation type="submission" date="2020-10" db="EMBL/GenBank/DDBJ databases">
        <title>Phylogeny of dyella-like bacteria.</title>
        <authorList>
            <person name="Fu J."/>
        </authorList>
    </citation>
    <scope>NUCLEOTIDE SEQUENCE</scope>
    <source>
        <strain evidence="2">DHOC52</strain>
    </source>
</reference>
<organism evidence="2 3">
    <name type="scientific">Dyella flava</name>
    <dbReference type="NCBI Taxonomy" id="1920170"/>
    <lineage>
        <taxon>Bacteria</taxon>
        <taxon>Pseudomonadati</taxon>
        <taxon>Pseudomonadota</taxon>
        <taxon>Gammaproteobacteria</taxon>
        <taxon>Lysobacterales</taxon>
        <taxon>Rhodanobacteraceae</taxon>
        <taxon>Dyella</taxon>
    </lineage>
</organism>
<dbReference type="RefSeq" id="WP_204683379.1">
    <property type="nucleotide sequence ID" value="NZ_BSNR01000007.1"/>
</dbReference>
<sequence length="291" mass="30318">MFSLHSHTNTTHVSTNLHVPEEHAKSNDSAMKNASHPSITAGSAFVSSGASGQPTGLLASLQPTPVKLQGDPSTTYYIKPSQRTDGPHQLYTMSGNGLKQTAKQAVQDGQGQWKLDNGLPGGGQNSSKGGGYQPIADYSRAHSSAQSSPFARDSSRGTQGHSYSNQSAWSNPNTPSTGAPSLPSTSGTSASNAAPPRPPKPGTWEAQAYSPSKGPKLPYSGYGPVPDSRYLTESGDGKSKYWAIPDGHGGSKPADSSIDKFGEPLFINLRTHKGNWIGPHSSITPPAGRGG</sequence>
<feature type="compositionally biased region" description="Polar residues" evidence="1">
    <location>
        <begin position="91"/>
        <end position="110"/>
    </location>
</feature>
<feature type="compositionally biased region" description="Polar residues" evidence="1">
    <location>
        <begin position="156"/>
        <end position="192"/>
    </location>
</feature>
<feature type="compositionally biased region" description="Gly residues" evidence="1">
    <location>
        <begin position="119"/>
        <end position="132"/>
    </location>
</feature>
<feature type="compositionally biased region" description="Polar residues" evidence="1">
    <location>
        <begin position="71"/>
        <end position="84"/>
    </location>
</feature>
<dbReference type="Proteomes" id="UP001430149">
    <property type="component" value="Unassembled WGS sequence"/>
</dbReference>
<proteinExistence type="predicted"/>
<feature type="compositionally biased region" description="Low complexity" evidence="1">
    <location>
        <begin position="41"/>
        <end position="52"/>
    </location>
</feature>
<protein>
    <submittedName>
        <fullName evidence="2">Uncharacterized protein</fullName>
    </submittedName>
</protein>
<keyword evidence="3" id="KW-1185">Reference proteome</keyword>
<evidence type="ECO:0000256" key="1">
    <source>
        <dbReference type="SAM" id="MobiDB-lite"/>
    </source>
</evidence>